<keyword evidence="3" id="KW-1185">Reference proteome</keyword>
<reference evidence="2 3" key="1">
    <citation type="submission" date="2020-07" db="EMBL/GenBank/DDBJ databases">
        <title>Alkalicella. sp. LB2 genome.</title>
        <authorList>
            <person name="Postec A."/>
            <person name="Quemeneur M."/>
        </authorList>
    </citation>
    <scope>NUCLEOTIDE SEQUENCE [LARGE SCALE GENOMIC DNA]</scope>
    <source>
        <strain evidence="2 3">LB2</strain>
    </source>
</reference>
<sequence length="339" mass="38199">MGKISSIILIIVLMTSVVLSGCSDRDNQTQVLTIYAGLYEDHAIKAIEAFEKETGIKVNFTRLSGGEILRRIREEKENPQASVWFGGPVDTFIHAKQEELLMPYYSENRKFIDDIYKDEEGHWTGIYAGSLAIVSNRTWLQQKGLPVPQSWEELLQSDYTGMIAMPNPTTSGTGYTFLATMVQLLGEEEAYDYLEKMHKQTGLYTTSGSTSGRLVGMRDLGVAILFAHDAVKFFKEGFNDIVISFPKEGTGYEIGAVAIINNAPELEAAQKFVDWTLTKHAQEMGKQVGNYHILTNSDAVSPLEAFPLSELNVVNYDHEWAGVHRQRLLERWKNDIFRK</sequence>
<name>A0A7G9WAT6_ALKCA</name>
<evidence type="ECO:0000256" key="1">
    <source>
        <dbReference type="ARBA" id="ARBA00022729"/>
    </source>
</evidence>
<dbReference type="GO" id="GO:0030288">
    <property type="term" value="C:outer membrane-bounded periplasmic space"/>
    <property type="evidence" value="ECO:0007669"/>
    <property type="project" value="TreeGrafter"/>
</dbReference>
<gene>
    <name evidence="2" type="ORF">HYG86_14005</name>
</gene>
<dbReference type="Pfam" id="PF13343">
    <property type="entry name" value="SBP_bac_6"/>
    <property type="match status" value="1"/>
</dbReference>
<dbReference type="RefSeq" id="WP_246451791.1">
    <property type="nucleotide sequence ID" value="NZ_CP058559.1"/>
</dbReference>
<organism evidence="2 3">
    <name type="scientific">Alkalicella caledoniensis</name>
    <dbReference type="NCBI Taxonomy" id="2731377"/>
    <lineage>
        <taxon>Bacteria</taxon>
        <taxon>Bacillati</taxon>
        <taxon>Bacillota</taxon>
        <taxon>Clostridia</taxon>
        <taxon>Eubacteriales</taxon>
        <taxon>Proteinivoracaceae</taxon>
        <taxon>Alkalicella</taxon>
    </lineage>
</organism>
<dbReference type="PROSITE" id="PS51257">
    <property type="entry name" value="PROKAR_LIPOPROTEIN"/>
    <property type="match status" value="1"/>
</dbReference>
<dbReference type="EMBL" id="CP058559">
    <property type="protein sequence ID" value="QNO15798.1"/>
    <property type="molecule type" value="Genomic_DNA"/>
</dbReference>
<keyword evidence="1" id="KW-0732">Signal</keyword>
<dbReference type="PIRSF" id="PIRSF002825">
    <property type="entry name" value="CfbpA"/>
    <property type="match status" value="1"/>
</dbReference>
<evidence type="ECO:0000313" key="3">
    <source>
        <dbReference type="Proteomes" id="UP000516160"/>
    </source>
</evidence>
<dbReference type="PANTHER" id="PTHR30006">
    <property type="entry name" value="THIAMINE-BINDING PERIPLASMIC PROTEIN-RELATED"/>
    <property type="match status" value="1"/>
</dbReference>
<accession>A0A7G9WAT6</accession>
<dbReference type="SUPFAM" id="SSF53850">
    <property type="entry name" value="Periplasmic binding protein-like II"/>
    <property type="match status" value="1"/>
</dbReference>
<dbReference type="KEGG" id="acae:HYG86_14005"/>
<dbReference type="Gene3D" id="3.40.190.10">
    <property type="entry name" value="Periplasmic binding protein-like II"/>
    <property type="match status" value="2"/>
</dbReference>
<dbReference type="Proteomes" id="UP000516160">
    <property type="component" value="Chromosome"/>
</dbReference>
<dbReference type="GO" id="GO:0015888">
    <property type="term" value="P:thiamine transport"/>
    <property type="evidence" value="ECO:0007669"/>
    <property type="project" value="TreeGrafter"/>
</dbReference>
<dbReference type="CDD" id="cd13544">
    <property type="entry name" value="PBP2_Fbp_like_1"/>
    <property type="match status" value="1"/>
</dbReference>
<dbReference type="GO" id="GO:0030976">
    <property type="term" value="F:thiamine pyrophosphate binding"/>
    <property type="evidence" value="ECO:0007669"/>
    <property type="project" value="TreeGrafter"/>
</dbReference>
<dbReference type="PANTHER" id="PTHR30006:SF2">
    <property type="entry name" value="ABC TRANSPORTER SUBSTRATE-BINDING PROTEIN"/>
    <property type="match status" value="1"/>
</dbReference>
<protein>
    <submittedName>
        <fullName evidence="2">ABC transporter substrate-binding protein</fullName>
    </submittedName>
</protein>
<dbReference type="AlphaFoldDB" id="A0A7G9WAT6"/>
<dbReference type="GO" id="GO:0030975">
    <property type="term" value="F:thiamine binding"/>
    <property type="evidence" value="ECO:0007669"/>
    <property type="project" value="TreeGrafter"/>
</dbReference>
<dbReference type="InterPro" id="IPR026045">
    <property type="entry name" value="Ferric-bd"/>
</dbReference>
<evidence type="ECO:0000313" key="2">
    <source>
        <dbReference type="EMBL" id="QNO15798.1"/>
    </source>
</evidence>
<proteinExistence type="predicted"/>